<accession>A0A2I0HSR2</accession>
<evidence type="ECO:0000256" key="1">
    <source>
        <dbReference type="SAM" id="MobiDB-lite"/>
    </source>
</evidence>
<keyword evidence="3" id="KW-1185">Reference proteome</keyword>
<comment type="caution">
    <text evidence="2">The sequence shown here is derived from an EMBL/GenBank/DDBJ whole genome shotgun (WGS) entry which is preliminary data.</text>
</comment>
<name>A0A2I0HSR2_PUNGR</name>
<protein>
    <submittedName>
        <fullName evidence="2">Uncharacterized protein</fullName>
    </submittedName>
</protein>
<reference evidence="2 3" key="1">
    <citation type="submission" date="2017-11" db="EMBL/GenBank/DDBJ databases">
        <title>De-novo sequencing of pomegranate (Punica granatum L.) genome.</title>
        <authorList>
            <person name="Akparov Z."/>
            <person name="Amiraslanov A."/>
            <person name="Hajiyeva S."/>
            <person name="Abbasov M."/>
            <person name="Kaur K."/>
            <person name="Hamwieh A."/>
            <person name="Solovyev V."/>
            <person name="Salamov A."/>
            <person name="Braich B."/>
            <person name="Kosarev P."/>
            <person name="Mahmoud A."/>
            <person name="Hajiyev E."/>
            <person name="Babayeva S."/>
            <person name="Izzatullayeva V."/>
            <person name="Mammadov A."/>
            <person name="Mammadov A."/>
            <person name="Sharifova S."/>
            <person name="Ojaghi J."/>
            <person name="Eynullazada K."/>
            <person name="Bayramov B."/>
            <person name="Abdulazimova A."/>
            <person name="Shahmuradov I."/>
        </authorList>
    </citation>
    <scope>NUCLEOTIDE SEQUENCE [LARGE SCALE GENOMIC DNA]</scope>
    <source>
        <strain evidence="3">cv. AG2017</strain>
        <tissue evidence="2">Leaf</tissue>
    </source>
</reference>
<dbReference type="AlphaFoldDB" id="A0A2I0HSR2"/>
<dbReference type="Proteomes" id="UP000233551">
    <property type="component" value="Unassembled WGS sequence"/>
</dbReference>
<organism evidence="2 3">
    <name type="scientific">Punica granatum</name>
    <name type="common">Pomegranate</name>
    <dbReference type="NCBI Taxonomy" id="22663"/>
    <lineage>
        <taxon>Eukaryota</taxon>
        <taxon>Viridiplantae</taxon>
        <taxon>Streptophyta</taxon>
        <taxon>Embryophyta</taxon>
        <taxon>Tracheophyta</taxon>
        <taxon>Spermatophyta</taxon>
        <taxon>Magnoliopsida</taxon>
        <taxon>eudicotyledons</taxon>
        <taxon>Gunneridae</taxon>
        <taxon>Pentapetalae</taxon>
        <taxon>rosids</taxon>
        <taxon>malvids</taxon>
        <taxon>Myrtales</taxon>
        <taxon>Lythraceae</taxon>
        <taxon>Punica</taxon>
    </lineage>
</organism>
<dbReference type="EMBL" id="PGOL01005732">
    <property type="protein sequence ID" value="PKI34732.1"/>
    <property type="molecule type" value="Genomic_DNA"/>
</dbReference>
<feature type="region of interest" description="Disordered" evidence="1">
    <location>
        <begin position="14"/>
        <end position="84"/>
    </location>
</feature>
<evidence type="ECO:0000313" key="3">
    <source>
        <dbReference type="Proteomes" id="UP000233551"/>
    </source>
</evidence>
<evidence type="ECO:0000313" key="2">
    <source>
        <dbReference type="EMBL" id="PKI34732.1"/>
    </source>
</evidence>
<proteinExistence type="predicted"/>
<gene>
    <name evidence="2" type="ORF">CRG98_044870</name>
</gene>
<sequence>MRILRFSILERVHHHPGSSKPWVPSLVQQAQGSVPGRGSRHGSRLKLLREDGRGSRHGSRLKLLREHKPSSSRSRSPPPGRSRYGLAKAELGLAYWRQFGGCHHLV</sequence>